<feature type="repeat" description="ANK" evidence="1">
    <location>
        <begin position="539"/>
        <end position="571"/>
    </location>
</feature>
<proteinExistence type="predicted"/>
<dbReference type="CDD" id="cd00200">
    <property type="entry name" value="WD40"/>
    <property type="match status" value="1"/>
</dbReference>
<keyword evidence="4" id="KW-1185">Reference proteome</keyword>
<dbReference type="InterPro" id="IPR001680">
    <property type="entry name" value="WD40_rpt"/>
</dbReference>
<dbReference type="Pfam" id="PF00400">
    <property type="entry name" value="WD40"/>
    <property type="match status" value="5"/>
</dbReference>
<evidence type="ECO:0000313" key="4">
    <source>
        <dbReference type="Proteomes" id="UP000601435"/>
    </source>
</evidence>
<dbReference type="PROSITE" id="PS50088">
    <property type="entry name" value="ANK_REPEAT"/>
    <property type="match status" value="1"/>
</dbReference>
<dbReference type="Gene3D" id="2.130.10.10">
    <property type="entry name" value="YVTN repeat-like/Quinoprotein amine dehydrogenase"/>
    <property type="match status" value="3"/>
</dbReference>
<dbReference type="SUPFAM" id="SSF50978">
    <property type="entry name" value="WD40 repeat-like"/>
    <property type="match status" value="1"/>
</dbReference>
<dbReference type="InterPro" id="IPR036770">
    <property type="entry name" value="Ankyrin_rpt-contain_sf"/>
</dbReference>
<reference evidence="3" key="1">
    <citation type="submission" date="2021-02" db="EMBL/GenBank/DDBJ databases">
        <authorList>
            <person name="Dougan E. K."/>
            <person name="Rhodes N."/>
            <person name="Thang M."/>
            <person name="Chan C."/>
        </authorList>
    </citation>
    <scope>NUCLEOTIDE SEQUENCE</scope>
</reference>
<feature type="repeat" description="WD" evidence="2">
    <location>
        <begin position="248"/>
        <end position="288"/>
    </location>
</feature>
<evidence type="ECO:0000313" key="3">
    <source>
        <dbReference type="EMBL" id="CAE7155930.1"/>
    </source>
</evidence>
<gene>
    <name evidence="3" type="primary">HET-E1</name>
    <name evidence="3" type="ORF">SNEC2469_LOCUS273</name>
</gene>
<dbReference type="Gene3D" id="1.25.40.20">
    <property type="entry name" value="Ankyrin repeat-containing domain"/>
    <property type="match status" value="1"/>
</dbReference>
<dbReference type="OrthoDB" id="1577640at2759"/>
<name>A0A812IQ45_9DINO</name>
<dbReference type="SMART" id="SM00320">
    <property type="entry name" value="WD40"/>
    <property type="match status" value="6"/>
</dbReference>
<dbReference type="SUPFAM" id="SSF48403">
    <property type="entry name" value="Ankyrin repeat"/>
    <property type="match status" value="1"/>
</dbReference>
<dbReference type="InterPro" id="IPR036322">
    <property type="entry name" value="WD40_repeat_dom_sf"/>
</dbReference>
<evidence type="ECO:0000256" key="2">
    <source>
        <dbReference type="PROSITE-ProRule" id="PRU00221"/>
    </source>
</evidence>
<feature type="repeat" description="WD" evidence="2">
    <location>
        <begin position="164"/>
        <end position="205"/>
    </location>
</feature>
<feature type="repeat" description="WD" evidence="2">
    <location>
        <begin position="289"/>
        <end position="330"/>
    </location>
</feature>
<keyword evidence="1" id="KW-0040">ANK repeat</keyword>
<dbReference type="PANTHER" id="PTHR19879">
    <property type="entry name" value="TRANSCRIPTION INITIATION FACTOR TFIID"/>
    <property type="match status" value="1"/>
</dbReference>
<feature type="repeat" description="WD" evidence="2">
    <location>
        <begin position="206"/>
        <end position="247"/>
    </location>
</feature>
<dbReference type="InterPro" id="IPR015943">
    <property type="entry name" value="WD40/YVTN_repeat-like_dom_sf"/>
</dbReference>
<dbReference type="AlphaFoldDB" id="A0A812IQ45"/>
<sequence>MIEFMSSKRKAEVLLEDATASSTVCVRWAFSGDVLSVVSLWPGASVAELLESLPVEHHEVKQLRVIFRGRSLEATELLATLGTDDPDKEDACVFVVRRPPRLAILSSGKDSVFWEPEANRKAKSFSVREEAHCVTFSEDASLLLAGYSQGVARLYNEHGLCKTFSARCGSVLAVAFSSCGSFCITGSENGTARVWSTESGVCLRTLCRHSGPVQAASLSPDLKTAITGGCDELARLWCAKTGACLQMLRGHSGVVTCASFAGAERVVTASFDRSVKVWSCESGTCDMTLLGHNAPILSMAVCFGADCIVTGCFDGLCKVWVLATGSCSLTLEGHGDAVRSVAICPSGKHALSGDARGRLLEDRSLWEAFTLCWRTDYYRHDGVRITHDPYAPGMAEKYGMPGKTDNEGFDPYADTVGPGIYGGIVKRDEAGSVVIGRQYQNHNPRPGPVYAGGGYTPINEALRKGPPVLKPLLDKYPDLANDISTGGATPLHMCGMGRDNQHATEYLIRRGAKAGPSHERQKELERCLGSCQIEALDTYGMTPLHRMASNNLPVGAKALLEAGADPQNTGQVRASPMEIAQDSRAKEVMSVLAEYLGKPRPVPSQLRRSP</sequence>
<dbReference type="InterPro" id="IPR002110">
    <property type="entry name" value="Ankyrin_rpt"/>
</dbReference>
<dbReference type="SMART" id="SM00248">
    <property type="entry name" value="ANK"/>
    <property type="match status" value="2"/>
</dbReference>
<comment type="caution">
    <text evidence="3">The sequence shown here is derived from an EMBL/GenBank/DDBJ whole genome shotgun (WGS) entry which is preliminary data.</text>
</comment>
<dbReference type="PROSITE" id="PS50082">
    <property type="entry name" value="WD_REPEATS_2"/>
    <property type="match status" value="4"/>
</dbReference>
<accession>A0A812IQ45</accession>
<dbReference type="Pfam" id="PF00023">
    <property type="entry name" value="Ank"/>
    <property type="match status" value="1"/>
</dbReference>
<dbReference type="PANTHER" id="PTHR19879:SF9">
    <property type="entry name" value="TRANSCRIPTION INITIATION FACTOR TFIID SUBUNIT 5"/>
    <property type="match status" value="1"/>
</dbReference>
<dbReference type="PROSITE" id="PS50294">
    <property type="entry name" value="WD_REPEATS_REGION"/>
    <property type="match status" value="1"/>
</dbReference>
<keyword evidence="2" id="KW-0853">WD repeat</keyword>
<dbReference type="Proteomes" id="UP000601435">
    <property type="component" value="Unassembled WGS sequence"/>
</dbReference>
<organism evidence="3 4">
    <name type="scientific">Symbiodinium necroappetens</name>
    <dbReference type="NCBI Taxonomy" id="1628268"/>
    <lineage>
        <taxon>Eukaryota</taxon>
        <taxon>Sar</taxon>
        <taxon>Alveolata</taxon>
        <taxon>Dinophyceae</taxon>
        <taxon>Suessiales</taxon>
        <taxon>Symbiodiniaceae</taxon>
        <taxon>Symbiodinium</taxon>
    </lineage>
</organism>
<dbReference type="EMBL" id="CAJNJA010000904">
    <property type="protein sequence ID" value="CAE7155930.1"/>
    <property type="molecule type" value="Genomic_DNA"/>
</dbReference>
<evidence type="ECO:0000256" key="1">
    <source>
        <dbReference type="PROSITE-ProRule" id="PRU00023"/>
    </source>
</evidence>
<protein>
    <submittedName>
        <fullName evidence="3">HET-E1 protein</fullName>
    </submittedName>
</protein>